<proteinExistence type="predicted"/>
<evidence type="ECO:0000313" key="1">
    <source>
        <dbReference type="EMBL" id="SNY40276.1"/>
    </source>
</evidence>
<gene>
    <name evidence="1" type="ORF">SAMN05421748_10615</name>
</gene>
<sequence length="117" mass="12794">MEISSGGTAGPRLTDEVAVLDDNVYGSLPGTLSARSIAESLVGSGWRARASSWTAFEVEQEWIRIELQQQPEAVLFSGVVEPSRLDDPADTFARLGLSYSIELWNPEGTEPIRELRS</sequence>
<dbReference type="EMBL" id="OBDY01000006">
    <property type="protein sequence ID" value="SNY40276.1"/>
    <property type="molecule type" value="Genomic_DNA"/>
</dbReference>
<dbReference type="OrthoDB" id="3297798at2"/>
<dbReference type="RefSeq" id="WP_097320800.1">
    <property type="nucleotide sequence ID" value="NZ_OBDY01000006.1"/>
</dbReference>
<name>A0A285HZN6_9ACTN</name>
<dbReference type="AlphaFoldDB" id="A0A285HZN6"/>
<organism evidence="1 2">
    <name type="scientific">Paractinoplanes atraurantiacus</name>
    <dbReference type="NCBI Taxonomy" id="1036182"/>
    <lineage>
        <taxon>Bacteria</taxon>
        <taxon>Bacillati</taxon>
        <taxon>Actinomycetota</taxon>
        <taxon>Actinomycetes</taxon>
        <taxon>Micromonosporales</taxon>
        <taxon>Micromonosporaceae</taxon>
        <taxon>Paractinoplanes</taxon>
    </lineage>
</organism>
<reference evidence="1 2" key="1">
    <citation type="submission" date="2017-09" db="EMBL/GenBank/DDBJ databases">
        <authorList>
            <person name="Ehlers B."/>
            <person name="Leendertz F.H."/>
        </authorList>
    </citation>
    <scope>NUCLEOTIDE SEQUENCE [LARGE SCALE GENOMIC DNA]</scope>
    <source>
        <strain evidence="1 2">CGMCC 4.6857</strain>
    </source>
</reference>
<dbReference type="Proteomes" id="UP000219612">
    <property type="component" value="Unassembled WGS sequence"/>
</dbReference>
<evidence type="ECO:0000313" key="2">
    <source>
        <dbReference type="Proteomes" id="UP000219612"/>
    </source>
</evidence>
<protein>
    <submittedName>
        <fullName evidence="1">Uncharacterized protein</fullName>
    </submittedName>
</protein>
<keyword evidence="2" id="KW-1185">Reference proteome</keyword>
<accession>A0A285HZN6</accession>